<keyword evidence="3" id="KW-0812">Transmembrane</keyword>
<dbReference type="EMBL" id="JACHFR010000001">
    <property type="protein sequence ID" value="MBB5218450.1"/>
    <property type="molecule type" value="Genomic_DNA"/>
</dbReference>
<dbReference type="KEGG" id="trc:DYE49_05090"/>
<accession>A0A840SCK2</accession>
<feature type="transmembrane region" description="Helical" evidence="3">
    <location>
        <begin position="6"/>
        <end position="24"/>
    </location>
</feature>
<feature type="compositionally biased region" description="Basic and acidic residues" evidence="2">
    <location>
        <begin position="103"/>
        <end position="116"/>
    </location>
</feature>
<evidence type="ECO:0000313" key="6">
    <source>
        <dbReference type="Proteomes" id="UP000578697"/>
    </source>
</evidence>
<name>A0A840SCK2_9SPIR</name>
<proteinExistence type="predicted"/>
<dbReference type="Proteomes" id="UP000578697">
    <property type="component" value="Unassembled WGS sequence"/>
</dbReference>
<evidence type="ECO:0000313" key="5">
    <source>
        <dbReference type="EMBL" id="QOS39860.1"/>
    </source>
</evidence>
<reference evidence="4 6" key="2">
    <citation type="submission" date="2020-08" db="EMBL/GenBank/DDBJ databases">
        <title>Genomic Encyclopedia of Type Strains, Phase IV (KMG-IV): sequencing the most valuable type-strain genomes for metagenomic binning, comparative biology and taxonomic classification.</title>
        <authorList>
            <person name="Goeker M."/>
        </authorList>
    </citation>
    <scope>NUCLEOTIDE SEQUENCE [LARGE SCALE GENOMIC DNA]</scope>
    <source>
        <strain evidence="4 6">DSM 103679</strain>
    </source>
</reference>
<organism evidence="4 6">
    <name type="scientific">Treponema rectale</name>
    <dbReference type="NCBI Taxonomy" id="744512"/>
    <lineage>
        <taxon>Bacteria</taxon>
        <taxon>Pseudomonadati</taxon>
        <taxon>Spirochaetota</taxon>
        <taxon>Spirochaetia</taxon>
        <taxon>Spirochaetales</taxon>
        <taxon>Treponemataceae</taxon>
        <taxon>Treponema</taxon>
    </lineage>
</organism>
<keyword evidence="6" id="KW-1185">Reference proteome</keyword>
<dbReference type="Proteomes" id="UP000593591">
    <property type="component" value="Chromosome"/>
</dbReference>
<evidence type="ECO:0000313" key="7">
    <source>
        <dbReference type="Proteomes" id="UP000593591"/>
    </source>
</evidence>
<dbReference type="EMBL" id="CP031517">
    <property type="protein sequence ID" value="QOS39860.1"/>
    <property type="molecule type" value="Genomic_DNA"/>
</dbReference>
<keyword evidence="3" id="KW-1133">Transmembrane helix</keyword>
<evidence type="ECO:0000256" key="2">
    <source>
        <dbReference type="SAM" id="MobiDB-lite"/>
    </source>
</evidence>
<feature type="coiled-coil region" evidence="1">
    <location>
        <begin position="44"/>
        <end position="92"/>
    </location>
</feature>
<evidence type="ECO:0000256" key="3">
    <source>
        <dbReference type="SAM" id="Phobius"/>
    </source>
</evidence>
<evidence type="ECO:0000313" key="4">
    <source>
        <dbReference type="EMBL" id="MBB5218450.1"/>
    </source>
</evidence>
<dbReference type="RefSeq" id="WP_184651869.1">
    <property type="nucleotide sequence ID" value="NZ_JACHFR010000001.1"/>
</dbReference>
<evidence type="ECO:0000256" key="1">
    <source>
        <dbReference type="SAM" id="Coils"/>
    </source>
</evidence>
<protein>
    <submittedName>
        <fullName evidence="4">Uncharacterized protein</fullName>
    </submittedName>
</protein>
<sequence>MSVAATLLFILICINVILWFVFLARFRKIFSTDEIIARTQNHLNAMLKDINVNASRNLELLEDKIRQVKSVAAETERKIEELKVGLKNASEVRAVEKKLSEGLKKTRSEHRGEGHSENNATLTSRYEKNFQQKELFSEKTDGQDASPVRISYAENLIVPKKDFADRVREYNEKGYQPDAIARELECSVQEVRLVLEFGI</sequence>
<reference evidence="5 7" key="1">
    <citation type="submission" date="2018-08" db="EMBL/GenBank/DDBJ databases">
        <title>The first complete genome of Treponema rectale (CHPAT), a commensal spirochete of the bovine rectum.</title>
        <authorList>
            <person name="Staton G.J."/>
            <person name="Clegg S.R."/>
            <person name="Carter S.D."/>
            <person name="Radford A.D."/>
            <person name="Darby A."/>
            <person name="Hall N."/>
            <person name="Birtles R.J."/>
            <person name="Evans N.J."/>
        </authorList>
    </citation>
    <scope>NUCLEOTIDE SEQUENCE [LARGE SCALE GENOMIC DNA]</scope>
    <source>
        <strain evidence="5 7">CHPA</strain>
    </source>
</reference>
<keyword evidence="3" id="KW-0472">Membrane</keyword>
<feature type="region of interest" description="Disordered" evidence="2">
    <location>
        <begin position="103"/>
        <end position="124"/>
    </location>
</feature>
<gene>
    <name evidence="5" type="ORF">DYE49_05090</name>
    <name evidence="4" type="ORF">HNP77_000794</name>
</gene>
<keyword evidence="1" id="KW-0175">Coiled coil</keyword>
<dbReference type="AlphaFoldDB" id="A0A840SCK2"/>